<evidence type="ECO:0000256" key="3">
    <source>
        <dbReference type="ARBA" id="ARBA00022801"/>
    </source>
</evidence>
<dbReference type="SUPFAM" id="SSF53254">
    <property type="entry name" value="Phosphoglycerate mutase-like"/>
    <property type="match status" value="1"/>
</dbReference>
<dbReference type="Gene3D" id="3.40.50.1240">
    <property type="entry name" value="Phosphoglycerate mutase-like"/>
    <property type="match status" value="1"/>
</dbReference>
<dbReference type="EC" id="3.1.3.8" evidence="2"/>
<evidence type="ECO:0000256" key="1">
    <source>
        <dbReference type="ARBA" id="ARBA00005375"/>
    </source>
</evidence>
<dbReference type="GO" id="GO:0016158">
    <property type="term" value="F:inositol hexakisphosphate 3-phosphatase activity"/>
    <property type="evidence" value="ECO:0007669"/>
    <property type="project" value="UniProtKB-EC"/>
</dbReference>
<comment type="caution">
    <text evidence="6">The sequence shown here is derived from an EMBL/GenBank/DDBJ whole genome shotgun (WGS) entry which is preliminary data.</text>
</comment>
<keyword evidence="7" id="KW-1185">Reference proteome</keyword>
<feature type="signal peptide" evidence="5">
    <location>
        <begin position="1"/>
        <end position="26"/>
    </location>
</feature>
<dbReference type="Proteomes" id="UP000223968">
    <property type="component" value="Unassembled WGS sequence"/>
</dbReference>
<dbReference type="STRING" id="1447875.A0A2B7XYU5"/>
<protein>
    <recommendedName>
        <fullName evidence="2">3-phytase</fullName>
        <ecNumber evidence="2">3.1.3.8</ecNumber>
    </recommendedName>
</protein>
<gene>
    <name evidence="6" type="ORF">AJ79_01358</name>
</gene>
<proteinExistence type="inferred from homology"/>
<keyword evidence="5" id="KW-0732">Signal</keyword>
<evidence type="ECO:0000256" key="2">
    <source>
        <dbReference type="ARBA" id="ARBA00012632"/>
    </source>
</evidence>
<dbReference type="CDD" id="cd07061">
    <property type="entry name" value="HP_HAP_like"/>
    <property type="match status" value="1"/>
</dbReference>
<dbReference type="EMBL" id="PDNB01000013">
    <property type="protein sequence ID" value="PGH16974.1"/>
    <property type="molecule type" value="Genomic_DNA"/>
</dbReference>
<dbReference type="Pfam" id="PF00328">
    <property type="entry name" value="His_Phos_2"/>
    <property type="match status" value="1"/>
</dbReference>
<keyword evidence="3" id="KW-0378">Hydrolase</keyword>
<sequence length="592" mass="65437">MYPPTFQSVQCLRLLVALPLFALVEASAIREEWIHEHASPSSSSIPDYFQTEPGPFAGPSKTGSAPFLAQTNVAGFDMPTYVPNTPLQTAMPIAGQPNGSKDGDSIFRHMGNLSPYFPCPSGFGVDEYPLPPGANITQVHILQRHGSRHPAYTSDERNWAEKIMGNSSQFTGNISFLRNWSYDLGSDILTANGRLELFESGVLHYFNYGKLYESTKKKDMKLVARTTTQNRMLDSAQHFLSGFFGLNWADKVDLEVIIEQDGFNNSLSGSKNCPNAHNETLLPGYAAREEWRKRYLANATARFNSWSGNFSWTEDDVVHAQRMCIYETIALGSSVFCQLFTWDEWLGYDYDTDVTYAGNNLFASPTGRAVGVGYVAEFIARIEGHLVDVDPGSTQVNMTLDTDTVTFPTDQSVYIDFSHDTNMVSVLAAFGLRQFAQQLPTTGPPKEQEVIVSHMVPFAARLAIEIITTPGPVKDRRSVSGDSASAYEGITERKEMKYVHLVLNQRTVPLGKSFRECGERDDGWCELETFMKIQKEGIGRADYEHSCFGEFEAPGYGEVTDGVMGRSAMAAVGDESQGQGGEKGQIPLGMNS</sequence>
<evidence type="ECO:0000256" key="5">
    <source>
        <dbReference type="SAM" id="SignalP"/>
    </source>
</evidence>
<dbReference type="GO" id="GO:0003993">
    <property type="term" value="F:acid phosphatase activity"/>
    <property type="evidence" value="ECO:0007669"/>
    <property type="project" value="TreeGrafter"/>
</dbReference>
<name>A0A2B7XYU5_9EURO</name>
<dbReference type="PROSITE" id="PS00778">
    <property type="entry name" value="HIS_ACID_PHOSPHAT_2"/>
    <property type="match status" value="1"/>
</dbReference>
<feature type="region of interest" description="Disordered" evidence="4">
    <location>
        <begin position="571"/>
        <end position="592"/>
    </location>
</feature>
<dbReference type="OrthoDB" id="6509975at2759"/>
<dbReference type="PANTHER" id="PTHR20963">
    <property type="entry name" value="MULTIPLE INOSITOL POLYPHOSPHATE PHOSPHATASE-RELATED"/>
    <property type="match status" value="1"/>
</dbReference>
<evidence type="ECO:0000313" key="6">
    <source>
        <dbReference type="EMBL" id="PGH16974.1"/>
    </source>
</evidence>
<organism evidence="6 7">
    <name type="scientific">Helicocarpus griseus UAMH5409</name>
    <dbReference type="NCBI Taxonomy" id="1447875"/>
    <lineage>
        <taxon>Eukaryota</taxon>
        <taxon>Fungi</taxon>
        <taxon>Dikarya</taxon>
        <taxon>Ascomycota</taxon>
        <taxon>Pezizomycotina</taxon>
        <taxon>Eurotiomycetes</taxon>
        <taxon>Eurotiomycetidae</taxon>
        <taxon>Onygenales</taxon>
        <taxon>Ajellomycetaceae</taxon>
        <taxon>Helicocarpus</taxon>
    </lineage>
</organism>
<evidence type="ECO:0000313" key="7">
    <source>
        <dbReference type="Proteomes" id="UP000223968"/>
    </source>
</evidence>
<dbReference type="AlphaFoldDB" id="A0A2B7XYU5"/>
<comment type="similarity">
    <text evidence="1">Belongs to the histidine acid phosphatase family.</text>
</comment>
<evidence type="ECO:0000256" key="4">
    <source>
        <dbReference type="SAM" id="MobiDB-lite"/>
    </source>
</evidence>
<dbReference type="InterPro" id="IPR029033">
    <property type="entry name" value="His_PPase_superfam"/>
</dbReference>
<dbReference type="InterPro" id="IPR033379">
    <property type="entry name" value="Acid_Pase_AS"/>
</dbReference>
<accession>A0A2B7XYU5</accession>
<dbReference type="PANTHER" id="PTHR20963:SF43">
    <property type="entry name" value="PUTATIVE (AFU_ORTHOLOGUE AFUA_7G01240)-RELATED"/>
    <property type="match status" value="1"/>
</dbReference>
<feature type="chain" id="PRO_5012225510" description="3-phytase" evidence="5">
    <location>
        <begin position="27"/>
        <end position="592"/>
    </location>
</feature>
<dbReference type="PROSITE" id="PS00616">
    <property type="entry name" value="HIS_ACID_PHOSPHAT_1"/>
    <property type="match status" value="1"/>
</dbReference>
<reference evidence="6 7" key="1">
    <citation type="submission" date="2017-10" db="EMBL/GenBank/DDBJ databases">
        <title>Comparative genomics in systemic dimorphic fungi from Ajellomycetaceae.</title>
        <authorList>
            <person name="Munoz J.F."/>
            <person name="Mcewen J.G."/>
            <person name="Clay O.K."/>
            <person name="Cuomo C.A."/>
        </authorList>
    </citation>
    <scope>NUCLEOTIDE SEQUENCE [LARGE SCALE GENOMIC DNA]</scope>
    <source>
        <strain evidence="6 7">UAMH5409</strain>
    </source>
</reference>
<dbReference type="InterPro" id="IPR000560">
    <property type="entry name" value="His_Pase_clade-2"/>
</dbReference>